<evidence type="ECO:0000256" key="1">
    <source>
        <dbReference type="SAM" id="MobiDB-lite"/>
    </source>
</evidence>
<comment type="caution">
    <text evidence="2">The sequence shown here is derived from an EMBL/GenBank/DDBJ whole genome shotgun (WGS) entry which is preliminary data.</text>
</comment>
<organism evidence="2 3">
    <name type="scientific">Amycolatopsis jiangsuensis</name>
    <dbReference type="NCBI Taxonomy" id="1181879"/>
    <lineage>
        <taxon>Bacteria</taxon>
        <taxon>Bacillati</taxon>
        <taxon>Actinomycetota</taxon>
        <taxon>Actinomycetes</taxon>
        <taxon>Pseudonocardiales</taxon>
        <taxon>Pseudonocardiaceae</taxon>
        <taxon>Amycolatopsis</taxon>
    </lineage>
</organism>
<dbReference type="AlphaFoldDB" id="A0A840J279"/>
<evidence type="ECO:0000313" key="2">
    <source>
        <dbReference type="EMBL" id="MBB4687587.1"/>
    </source>
</evidence>
<evidence type="ECO:0000313" key="3">
    <source>
        <dbReference type="Proteomes" id="UP000581769"/>
    </source>
</evidence>
<sequence length="298" mass="29346">MPGRARRPRASCVTGRLVFGGSRFLRCCVVGALRRTRGPVRAGIGCVCAREEARLAVGNTGFRSVRTGRRRAGFACVAVDVPAVSPGSTRPVAVGEVRAGAIRTAPVLSGGAARAGAAVVLAGAVRTPSASVLDGGGTGASPDPVLPTAGVVSAEAASVRGAVGGAVRREVVAVGFAAGVVSAGIPGAGAGQGGRWFGAPGAGFAVEGGAFPGVPGEHVGHADAAVGVHRTAAASTGRGIGVLTGAGGVAVVRHSVSSRTSGAPVGAARLRTRPRVAGSPRTRRTGGAFRYRTDTRRW</sequence>
<reference evidence="2 3" key="1">
    <citation type="submission" date="2020-08" db="EMBL/GenBank/DDBJ databases">
        <title>Sequencing the genomes of 1000 actinobacteria strains.</title>
        <authorList>
            <person name="Klenk H.-P."/>
        </authorList>
    </citation>
    <scope>NUCLEOTIDE SEQUENCE [LARGE SCALE GENOMIC DNA]</scope>
    <source>
        <strain evidence="2 3">DSM 45859</strain>
    </source>
</reference>
<feature type="region of interest" description="Disordered" evidence="1">
    <location>
        <begin position="274"/>
        <end position="298"/>
    </location>
</feature>
<accession>A0A840J279</accession>
<proteinExistence type="predicted"/>
<name>A0A840J279_9PSEU</name>
<dbReference type="Proteomes" id="UP000581769">
    <property type="component" value="Unassembled WGS sequence"/>
</dbReference>
<protein>
    <submittedName>
        <fullName evidence="2">Uncharacterized protein</fullName>
    </submittedName>
</protein>
<gene>
    <name evidence="2" type="ORF">BJY18_005072</name>
</gene>
<keyword evidence="3" id="KW-1185">Reference proteome</keyword>
<dbReference type="EMBL" id="JACHMG010000001">
    <property type="protein sequence ID" value="MBB4687587.1"/>
    <property type="molecule type" value="Genomic_DNA"/>
</dbReference>